<dbReference type="Proteomes" id="UP000017861">
    <property type="component" value="Unassembled WGS sequence"/>
</dbReference>
<feature type="compositionally biased region" description="Basic residues" evidence="1">
    <location>
        <begin position="400"/>
        <end position="419"/>
    </location>
</feature>
<feature type="compositionally biased region" description="Low complexity" evidence="1">
    <location>
        <begin position="348"/>
        <end position="364"/>
    </location>
</feature>
<feature type="region of interest" description="Disordered" evidence="1">
    <location>
        <begin position="342"/>
        <end position="419"/>
    </location>
</feature>
<gene>
    <name evidence="2" type="ORF">TCDM_09088</name>
</gene>
<organism evidence="2 3">
    <name type="scientific">Trypanosoma cruzi Dm28c</name>
    <dbReference type="NCBI Taxonomy" id="1416333"/>
    <lineage>
        <taxon>Eukaryota</taxon>
        <taxon>Discoba</taxon>
        <taxon>Euglenozoa</taxon>
        <taxon>Kinetoplastea</taxon>
        <taxon>Metakinetoplastina</taxon>
        <taxon>Trypanosomatida</taxon>
        <taxon>Trypanosomatidae</taxon>
        <taxon>Trypanosoma</taxon>
        <taxon>Schizotrypanum</taxon>
    </lineage>
</organism>
<feature type="compositionally biased region" description="Polar residues" evidence="1">
    <location>
        <begin position="365"/>
        <end position="377"/>
    </location>
</feature>
<evidence type="ECO:0000313" key="2">
    <source>
        <dbReference type="EMBL" id="ESS63171.1"/>
    </source>
</evidence>
<evidence type="ECO:0000256" key="1">
    <source>
        <dbReference type="SAM" id="MobiDB-lite"/>
    </source>
</evidence>
<feature type="compositionally biased region" description="Polar residues" evidence="1">
    <location>
        <begin position="70"/>
        <end position="82"/>
    </location>
</feature>
<name>V5D6U6_TRYCR</name>
<feature type="compositionally biased region" description="Polar residues" evidence="1">
    <location>
        <begin position="389"/>
        <end position="399"/>
    </location>
</feature>
<feature type="compositionally biased region" description="Low complexity" evidence="1">
    <location>
        <begin position="246"/>
        <end position="270"/>
    </location>
</feature>
<proteinExistence type="predicted"/>
<dbReference type="EMBL" id="AYLP01000140">
    <property type="protein sequence ID" value="ESS63171.1"/>
    <property type="molecule type" value="Genomic_DNA"/>
</dbReference>
<feature type="region of interest" description="Disordered" evidence="1">
    <location>
        <begin position="29"/>
        <end position="107"/>
    </location>
</feature>
<dbReference type="AlphaFoldDB" id="V5D6U6"/>
<dbReference type="VEuPathDB" id="TriTrypDB:TCDM_09088"/>
<evidence type="ECO:0000313" key="3">
    <source>
        <dbReference type="Proteomes" id="UP000017861"/>
    </source>
</evidence>
<feature type="region of interest" description="Disordered" evidence="1">
    <location>
        <begin position="238"/>
        <end position="280"/>
    </location>
</feature>
<reference evidence="2 3" key="1">
    <citation type="journal article" date="2014" name="Genome Announc.">
        <title>Trypanosoma cruzi Clone Dm28c Draft Genome Sequence.</title>
        <authorList>
            <person name="Grisard E.C."/>
            <person name="Teixeira S.M."/>
            <person name="de Almeida L.G."/>
            <person name="Stoco P.H."/>
            <person name="Gerber A.L."/>
            <person name="Talavera-Lopez C."/>
            <person name="Lima O.C."/>
            <person name="Andersson B."/>
            <person name="de Vasconcelos A.T."/>
        </authorList>
    </citation>
    <scope>NUCLEOTIDE SEQUENCE [LARGE SCALE GENOMIC DNA]</scope>
    <source>
        <strain evidence="2 3">Dm28c</strain>
    </source>
</reference>
<comment type="caution">
    <text evidence="2">The sequence shown here is derived from an EMBL/GenBank/DDBJ whole genome shotgun (WGS) entry which is preliminary data.</text>
</comment>
<accession>V5D6U6</accession>
<feature type="region of interest" description="Disordered" evidence="1">
    <location>
        <begin position="123"/>
        <end position="157"/>
    </location>
</feature>
<sequence length="419" mass="44577">MDDMACGLAVTLHFAENCVCCAQNRKKKRKEKDGGNGAHAAQQHSCAQKEGIPPAHVGSQTHRQRVSPHASGTRSRSPQTGEASGLPARQHTPRPQLFGREKSTKDGGVVQTRVANNAQSVVAVPHQPQITPRHPAGGVTNAPQSVAGEQRAHVHSTRPLHEQILGHNAPTATASESVSASLQAPPVQLGVHRKPLTSRTRTETFGTPAGTDSLRESHCARNVAKLAKAKNGVRAQMHNEAPQPPTHTQLLPPAKVGEATAPSAARSANTRARRRENAAYRSFRRAPISACAAPVAAPRSASSSALLRSSSPLTSSSSAPAFSAHSRKSLWMLLHASAHMARAKPRTSSDPPSATLPSAASTSSGDATPSTHANTQNKSRERGRKKKPTQSNCTRPNNCRSHRPHHQLHQTTHHASQKF</sequence>
<protein>
    <submittedName>
        <fullName evidence="2">Uncharacterized protein</fullName>
    </submittedName>
</protein>